<name>A0ABU9EAW5_9BACT</name>
<dbReference type="EMBL" id="JBBHLI010000008">
    <property type="protein sequence ID" value="MEK9501886.1"/>
    <property type="molecule type" value="Genomic_DNA"/>
</dbReference>
<protein>
    <submittedName>
        <fullName evidence="2">Type II toxin-antitoxin system prevent-host-death family antitoxin</fullName>
    </submittedName>
</protein>
<dbReference type="RefSeq" id="WP_405287232.1">
    <property type="nucleotide sequence ID" value="NZ_JBBHLI010000008.1"/>
</dbReference>
<comment type="caution">
    <text evidence="2">The sequence shown here is derived from an EMBL/GenBank/DDBJ whole genome shotgun (WGS) entry which is preliminary data.</text>
</comment>
<dbReference type="Gene3D" id="3.40.1620.10">
    <property type="entry name" value="YefM-like domain"/>
    <property type="match status" value="1"/>
</dbReference>
<dbReference type="InterPro" id="IPR036165">
    <property type="entry name" value="YefM-like_sf"/>
</dbReference>
<evidence type="ECO:0000313" key="2">
    <source>
        <dbReference type="EMBL" id="MEK9501886.1"/>
    </source>
</evidence>
<keyword evidence="3" id="KW-1185">Reference proteome</keyword>
<gene>
    <name evidence="2" type="ORF">WI372_12915</name>
</gene>
<accession>A0ABU9EAW5</accession>
<reference evidence="2 3" key="1">
    <citation type="submission" date="2024-02" db="EMBL/GenBank/DDBJ databases">
        <title>A novel Gemmatimonadota bacterium.</title>
        <authorList>
            <person name="Du Z.-J."/>
            <person name="Ye Y.-Q."/>
        </authorList>
    </citation>
    <scope>NUCLEOTIDE SEQUENCE [LARGE SCALE GENOMIC DNA]</scope>
    <source>
        <strain evidence="2 3">DH-20</strain>
    </source>
</reference>
<sequence length="96" mass="10706">MVSCIMSDTVYSTYEAKSRFSEVMRIVREGRSVVVTYHGEPVAEIRPIDPRGGTAARLEWLRSRGSLLAEGSDPRAFAPLASRPGALRRFLDDRHA</sequence>
<evidence type="ECO:0000313" key="3">
    <source>
        <dbReference type="Proteomes" id="UP001484239"/>
    </source>
</evidence>
<evidence type="ECO:0000256" key="1">
    <source>
        <dbReference type="ARBA" id="ARBA00009981"/>
    </source>
</evidence>
<dbReference type="NCBIfam" id="TIGR01552">
    <property type="entry name" value="phd_fam"/>
    <property type="match status" value="1"/>
</dbReference>
<proteinExistence type="inferred from homology"/>
<organism evidence="2 3">
    <name type="scientific">Gaopeijia maritima</name>
    <dbReference type="NCBI Taxonomy" id="3119007"/>
    <lineage>
        <taxon>Bacteria</taxon>
        <taxon>Pseudomonadati</taxon>
        <taxon>Gemmatimonadota</taxon>
        <taxon>Longimicrobiia</taxon>
        <taxon>Gaopeijiales</taxon>
        <taxon>Gaopeijiaceae</taxon>
        <taxon>Gaopeijia</taxon>
    </lineage>
</organism>
<dbReference type="Proteomes" id="UP001484239">
    <property type="component" value="Unassembled WGS sequence"/>
</dbReference>
<comment type="similarity">
    <text evidence="1">Belongs to the phD/YefM antitoxin family.</text>
</comment>
<dbReference type="SUPFAM" id="SSF143120">
    <property type="entry name" value="YefM-like"/>
    <property type="match status" value="1"/>
</dbReference>